<gene>
    <name evidence="2" type="ORF">BESB_010100</name>
</gene>
<name>A0A2A9MJE7_BESBE</name>
<dbReference type="EMBL" id="NWUJ01000001">
    <property type="protein sequence ID" value="PFH38668.1"/>
    <property type="molecule type" value="Genomic_DNA"/>
</dbReference>
<dbReference type="KEGG" id="bbes:BESB_010100"/>
<dbReference type="VEuPathDB" id="ToxoDB:BESB_010100"/>
<dbReference type="AlphaFoldDB" id="A0A2A9MJE7"/>
<evidence type="ECO:0000313" key="2">
    <source>
        <dbReference type="EMBL" id="PFH38668.1"/>
    </source>
</evidence>
<keyword evidence="3" id="KW-1185">Reference proteome</keyword>
<feature type="region of interest" description="Disordered" evidence="1">
    <location>
        <begin position="162"/>
        <end position="181"/>
    </location>
</feature>
<accession>A0A2A9MJE7</accession>
<organism evidence="2 3">
    <name type="scientific">Besnoitia besnoiti</name>
    <name type="common">Apicomplexan protozoan</name>
    <dbReference type="NCBI Taxonomy" id="94643"/>
    <lineage>
        <taxon>Eukaryota</taxon>
        <taxon>Sar</taxon>
        <taxon>Alveolata</taxon>
        <taxon>Apicomplexa</taxon>
        <taxon>Conoidasida</taxon>
        <taxon>Coccidia</taxon>
        <taxon>Eucoccidiorida</taxon>
        <taxon>Eimeriorina</taxon>
        <taxon>Sarcocystidae</taxon>
        <taxon>Besnoitia</taxon>
    </lineage>
</organism>
<evidence type="ECO:0000256" key="1">
    <source>
        <dbReference type="SAM" id="MobiDB-lite"/>
    </source>
</evidence>
<proteinExistence type="predicted"/>
<evidence type="ECO:0000313" key="3">
    <source>
        <dbReference type="Proteomes" id="UP000224006"/>
    </source>
</evidence>
<dbReference type="OrthoDB" id="346087at2759"/>
<protein>
    <submittedName>
        <fullName evidence="2">Uncharacterized protein</fullName>
    </submittedName>
</protein>
<dbReference type="RefSeq" id="XP_029222677.1">
    <property type="nucleotide sequence ID" value="XM_029359764.1"/>
</dbReference>
<sequence length="181" mass="18679">MANVETTPEIPSVGAVPALVVSETVPAAAAEAKSPTSQAPAAVVETIMTDGTPYRAVGTGENTDPIAVQVAAIRQQQEMYGGFGSPYALNTPAMGLRSQPYPGMGGQTPLIQLPSAPGAIPLTASFYNAPTSLPGPCYYDPYGMLNPAACFSPMPIAAEDPAAQQKSLATPPARKARRWCC</sequence>
<reference evidence="2 3" key="1">
    <citation type="submission" date="2017-09" db="EMBL/GenBank/DDBJ databases">
        <title>Genome sequencing of Besnoitia besnoiti strain Bb-Ger1.</title>
        <authorList>
            <person name="Schares G."/>
            <person name="Venepally P."/>
            <person name="Lorenzi H.A."/>
        </authorList>
    </citation>
    <scope>NUCLEOTIDE SEQUENCE [LARGE SCALE GENOMIC DNA]</scope>
    <source>
        <strain evidence="2 3">Bb-Ger1</strain>
    </source>
</reference>
<dbReference type="Proteomes" id="UP000224006">
    <property type="component" value="Chromosome I"/>
</dbReference>
<comment type="caution">
    <text evidence="2">The sequence shown here is derived from an EMBL/GenBank/DDBJ whole genome shotgun (WGS) entry which is preliminary data.</text>
</comment>
<dbReference type="GeneID" id="40306072"/>